<dbReference type="AlphaFoldDB" id="A0A9N8EYQ3"/>
<gene>
    <name evidence="2" type="ORF">SEMRO_2000_G310260.1</name>
</gene>
<dbReference type="EMBL" id="CAICTM010001998">
    <property type="protein sequence ID" value="CAB9527459.1"/>
    <property type="molecule type" value="Genomic_DNA"/>
</dbReference>
<protein>
    <submittedName>
        <fullName evidence="2">Uncharacterized protein</fullName>
    </submittedName>
</protein>
<feature type="compositionally biased region" description="Basic and acidic residues" evidence="1">
    <location>
        <begin position="138"/>
        <end position="147"/>
    </location>
</feature>
<feature type="compositionally biased region" description="Low complexity" evidence="1">
    <location>
        <begin position="184"/>
        <end position="193"/>
    </location>
</feature>
<evidence type="ECO:0000256" key="1">
    <source>
        <dbReference type="SAM" id="MobiDB-lite"/>
    </source>
</evidence>
<name>A0A9N8EYQ3_9STRA</name>
<feature type="region of interest" description="Disordered" evidence="1">
    <location>
        <begin position="404"/>
        <end position="573"/>
    </location>
</feature>
<organism evidence="2 3">
    <name type="scientific">Seminavis robusta</name>
    <dbReference type="NCBI Taxonomy" id="568900"/>
    <lineage>
        <taxon>Eukaryota</taxon>
        <taxon>Sar</taxon>
        <taxon>Stramenopiles</taxon>
        <taxon>Ochrophyta</taxon>
        <taxon>Bacillariophyta</taxon>
        <taxon>Bacillariophyceae</taxon>
        <taxon>Bacillariophycidae</taxon>
        <taxon>Naviculales</taxon>
        <taxon>Naviculaceae</taxon>
        <taxon>Seminavis</taxon>
    </lineage>
</organism>
<feature type="compositionally biased region" description="Polar residues" evidence="1">
    <location>
        <begin position="460"/>
        <end position="482"/>
    </location>
</feature>
<feature type="region of interest" description="Disordered" evidence="1">
    <location>
        <begin position="1"/>
        <end position="31"/>
    </location>
</feature>
<proteinExistence type="predicted"/>
<reference evidence="2" key="1">
    <citation type="submission" date="2020-06" db="EMBL/GenBank/DDBJ databases">
        <authorList>
            <consortium name="Plant Systems Biology data submission"/>
        </authorList>
    </citation>
    <scope>NUCLEOTIDE SEQUENCE</scope>
    <source>
        <strain evidence="2">D6</strain>
    </source>
</reference>
<keyword evidence="3" id="KW-1185">Reference proteome</keyword>
<evidence type="ECO:0000313" key="3">
    <source>
        <dbReference type="Proteomes" id="UP001153069"/>
    </source>
</evidence>
<feature type="compositionally biased region" description="Pro residues" evidence="1">
    <location>
        <begin position="161"/>
        <end position="172"/>
    </location>
</feature>
<feature type="compositionally biased region" description="Polar residues" evidence="1">
    <location>
        <begin position="554"/>
        <end position="566"/>
    </location>
</feature>
<comment type="caution">
    <text evidence="2">The sequence shown here is derived from an EMBL/GenBank/DDBJ whole genome shotgun (WGS) entry which is preliminary data.</text>
</comment>
<accession>A0A9N8EYQ3</accession>
<evidence type="ECO:0000313" key="2">
    <source>
        <dbReference type="EMBL" id="CAB9527459.1"/>
    </source>
</evidence>
<feature type="compositionally biased region" description="Basic and acidic residues" evidence="1">
    <location>
        <begin position="489"/>
        <end position="506"/>
    </location>
</feature>
<dbReference type="Proteomes" id="UP001153069">
    <property type="component" value="Unassembled WGS sequence"/>
</dbReference>
<sequence length="650" mass="70282">MGKPRLESRNSSSAHDDTVDERELPELLPELREGSEPLDLLKWELTALKLGRDLDDAITEPKTPWEAVKNVRDAVAAEIEIRKKHKPGRTKAMDDRPLGFKTEEKLETIGIQAKAAGTVDNPIMASKSLDSTGRKGKKTPEKSEKNSSKVASATALKKKPPLPPRPKPPLAPPKQSGASPPCKQTQQPQEAQQGTLAPRGATLSPGTATEAEQKTAPIKNGGKHNYFQPIVIDTVDRGNYDDPILLLSGSIVSSPSFKEPLFTNSADSAFKQVRSNDIFTIDSMVERDRRFNGDKIVSPCQNSSIIKCAYSLISEEDGPKWPDELQVVSTVPSVAVPTVNEMPAVNGIPTIAEHYDLSHMDADDLEAEYARLVKARGVESEANLTGSESVEYRAAVAAAALSATLSDNSGSQEESENASIDMPVAASATKESETQEEEDTSVAGRKSKPLEELRKRSMVTEVSSGDQDGKSTEGNVDESQQLFIPVKPSTDEHDNRPTLDGPKKNEEEDEERELTLTRDPSALEAPDPRQAESEDPMEDQMLSASSEGIDEESQGANTDDGSNTQDEANEERSIAMSVGEEHMPFLSAIDAGTKRKRDRIDCDFPSIGNVVAGYFSAGTSKITDEGARAGKADIKKTFFAEAGGCCLALH</sequence>
<feature type="region of interest" description="Disordered" evidence="1">
    <location>
        <begin position="115"/>
        <end position="223"/>
    </location>
</feature>